<feature type="transmembrane region" description="Helical" evidence="19">
    <location>
        <begin position="320"/>
        <end position="339"/>
    </location>
</feature>
<dbReference type="GO" id="GO:0045275">
    <property type="term" value="C:respiratory chain complex III"/>
    <property type="evidence" value="ECO:0007669"/>
    <property type="project" value="InterPro"/>
</dbReference>
<dbReference type="FunFam" id="1.20.810.10:FF:000002">
    <property type="entry name" value="Cytochrome b"/>
    <property type="match status" value="1"/>
</dbReference>
<geneLocation type="mitochondrion" evidence="22"/>
<dbReference type="GO" id="GO:0046872">
    <property type="term" value="F:metal ion binding"/>
    <property type="evidence" value="ECO:0007669"/>
    <property type="project" value="UniProtKB-UniRule"/>
</dbReference>
<evidence type="ECO:0000256" key="19">
    <source>
        <dbReference type="RuleBase" id="RU362117"/>
    </source>
</evidence>
<evidence type="ECO:0000256" key="2">
    <source>
        <dbReference type="ARBA" id="ARBA00004448"/>
    </source>
</evidence>
<feature type="transmembrane region" description="Helical" evidence="19">
    <location>
        <begin position="288"/>
        <end position="308"/>
    </location>
</feature>
<comment type="cofactor">
    <cofactor evidence="19">
        <name>heme b</name>
        <dbReference type="ChEBI" id="CHEBI:60344"/>
    </cofactor>
    <text evidence="19">Binds 2 heme groups non-covalently.</text>
</comment>
<dbReference type="InterPro" id="IPR030689">
    <property type="entry name" value="Cytochrome_b"/>
</dbReference>
<evidence type="ECO:0000256" key="11">
    <source>
        <dbReference type="ARBA" id="ARBA00022989"/>
    </source>
</evidence>
<dbReference type="Gene3D" id="1.20.810.10">
    <property type="entry name" value="Cytochrome Bc1 Complex, Chain C"/>
    <property type="match status" value="1"/>
</dbReference>
<dbReference type="AlphaFoldDB" id="A0A513X078"/>
<name>A0A513X078_9ECHI</name>
<evidence type="ECO:0000256" key="7">
    <source>
        <dbReference type="ARBA" id="ARBA00022692"/>
    </source>
</evidence>
<dbReference type="InterPro" id="IPR016174">
    <property type="entry name" value="Di-haem_cyt_TM"/>
</dbReference>
<dbReference type="GO" id="GO:0005743">
    <property type="term" value="C:mitochondrial inner membrane"/>
    <property type="evidence" value="ECO:0007669"/>
    <property type="project" value="UniProtKB-SubCell"/>
</dbReference>
<dbReference type="InterPro" id="IPR027387">
    <property type="entry name" value="Cytb/b6-like_sf"/>
</dbReference>
<dbReference type="SUPFAM" id="SSF81648">
    <property type="entry name" value="a domain/subunit of cytochrome bc1 complex (Ubiquinol-cytochrome c reductase)"/>
    <property type="match status" value="1"/>
</dbReference>
<comment type="function">
    <text evidence="1 19">Component of the ubiquinol-cytochrome c reductase complex (complex III or cytochrome b-c1 complex) that is part of the mitochondrial respiratory chain. The b-c1 complex mediates electron transfer from ubiquinol to cytochrome c. Contributes to the generation of a proton gradient across the mitochondrial membrane that is then used for ATP synthesis.</text>
</comment>
<dbReference type="PANTHER" id="PTHR19271">
    <property type="entry name" value="CYTOCHROME B"/>
    <property type="match status" value="1"/>
</dbReference>
<keyword evidence="6 19" id="KW-0679">Respiratory chain</keyword>
<keyword evidence="12 18" id="KW-0408">Iron</keyword>
<evidence type="ECO:0000256" key="13">
    <source>
        <dbReference type="ARBA" id="ARBA00023075"/>
    </source>
</evidence>
<feature type="transmembrane region" description="Helical" evidence="19">
    <location>
        <begin position="140"/>
        <end position="158"/>
    </location>
</feature>
<comment type="cofactor">
    <cofactor evidence="18">
        <name>heme</name>
        <dbReference type="ChEBI" id="CHEBI:30413"/>
    </cofactor>
    <text evidence="18">Binds 2 heme groups non-covalently.</text>
</comment>
<dbReference type="InterPro" id="IPR036150">
    <property type="entry name" value="Cyt_b/b6_C_sf"/>
</dbReference>
<dbReference type="PANTHER" id="PTHR19271:SF16">
    <property type="entry name" value="CYTOCHROME B"/>
    <property type="match status" value="1"/>
</dbReference>
<dbReference type="InterPro" id="IPR048259">
    <property type="entry name" value="Cytochrome_b_N_euk/bac"/>
</dbReference>
<feature type="transmembrane region" description="Helical" evidence="19">
    <location>
        <begin position="30"/>
        <end position="56"/>
    </location>
</feature>
<keyword evidence="14 19" id="KW-0496">Mitochondrion</keyword>
<dbReference type="CDD" id="cd00290">
    <property type="entry name" value="cytochrome_b_C"/>
    <property type="match status" value="1"/>
</dbReference>
<feature type="transmembrane region" description="Helical" evidence="19">
    <location>
        <begin position="111"/>
        <end position="133"/>
    </location>
</feature>
<keyword evidence="4 19" id="KW-0813">Transport</keyword>
<evidence type="ECO:0000256" key="15">
    <source>
        <dbReference type="ARBA" id="ARBA00023136"/>
    </source>
</evidence>
<comment type="similarity">
    <text evidence="16 19">Belongs to the cytochrome b family.</text>
</comment>
<evidence type="ECO:0000313" key="22">
    <source>
        <dbReference type="EMBL" id="QDH07333.1"/>
    </source>
</evidence>
<evidence type="ECO:0000256" key="9">
    <source>
        <dbReference type="ARBA" id="ARBA00022792"/>
    </source>
</evidence>
<evidence type="ECO:0000256" key="16">
    <source>
        <dbReference type="ARBA" id="ARBA00061233"/>
    </source>
</evidence>
<dbReference type="CDD" id="cd00284">
    <property type="entry name" value="Cytochrome_b_N"/>
    <property type="match status" value="1"/>
</dbReference>
<evidence type="ECO:0000256" key="3">
    <source>
        <dbReference type="ARBA" id="ARBA00013531"/>
    </source>
</evidence>
<dbReference type="Pfam" id="PF00032">
    <property type="entry name" value="Cytochrom_B_C"/>
    <property type="match status" value="1"/>
</dbReference>
<keyword evidence="8 18" id="KW-0479">Metal-binding</keyword>
<feature type="transmembrane region" description="Helical" evidence="19">
    <location>
        <begin position="345"/>
        <end position="366"/>
    </location>
</feature>
<keyword evidence="5 18" id="KW-0349">Heme</keyword>
<dbReference type="SUPFAM" id="SSF81342">
    <property type="entry name" value="Transmembrane di-heme cytochromes"/>
    <property type="match status" value="1"/>
</dbReference>
<reference evidence="22" key="1">
    <citation type="journal article" date="2019" name="Mar. Biol. Res.">
        <title>Mitochondrial gene rearrangement and phylogenetic relationships in the Amphilepidida and Ophiacanthida (Echinodermata, Ophiuroidea).</title>
        <authorList>
            <person name="Lee T."/>
            <person name="Bae Y.J."/>
            <person name="Shin S."/>
        </authorList>
    </citation>
    <scope>NUCLEOTIDE SEQUENCE</scope>
</reference>
<feature type="binding site" description="axial binding residue" evidence="18">
    <location>
        <position position="83"/>
    </location>
    <ligand>
        <name>heme b</name>
        <dbReference type="ChEBI" id="CHEBI:60344"/>
        <label>b562</label>
    </ligand>
    <ligandPart>
        <name>Fe</name>
        <dbReference type="ChEBI" id="CHEBI:18248"/>
    </ligandPart>
</feature>
<dbReference type="GO" id="GO:0006122">
    <property type="term" value="P:mitochondrial electron transport, ubiquinol to cytochrome c"/>
    <property type="evidence" value="ECO:0007669"/>
    <property type="project" value="TreeGrafter"/>
</dbReference>
<dbReference type="PROSITE" id="PS51003">
    <property type="entry name" value="CYTB_CTER"/>
    <property type="match status" value="1"/>
</dbReference>
<feature type="transmembrane region" description="Helical" evidence="19">
    <location>
        <begin position="178"/>
        <end position="200"/>
    </location>
</feature>
<keyword evidence="9" id="KW-0999">Mitochondrion inner membrane</keyword>
<dbReference type="InterPro" id="IPR005798">
    <property type="entry name" value="Cyt_b/b6_C"/>
</dbReference>
<keyword evidence="7 19" id="KW-0812">Transmembrane</keyword>
<evidence type="ECO:0000256" key="12">
    <source>
        <dbReference type="ARBA" id="ARBA00023004"/>
    </source>
</evidence>
<keyword evidence="13" id="KW-0830">Ubiquinone</keyword>
<organism evidence="22">
    <name type="scientific">Ophiarachnella infernalis</name>
    <dbReference type="NCBI Taxonomy" id="2587522"/>
    <lineage>
        <taxon>Eukaryota</taxon>
        <taxon>Metazoa</taxon>
        <taxon>Echinodermata</taxon>
        <taxon>Eleutherozoa</taxon>
        <taxon>Asterozoa</taxon>
        <taxon>Ophiuroidea</taxon>
        <taxon>Myophiuroidea</taxon>
        <taxon>Metophiurida</taxon>
        <taxon>Ophintegrida</taxon>
        <taxon>Amphilepidida</taxon>
        <taxon>Ophiurina</taxon>
        <taxon>Ophiodermatina</taxon>
        <taxon>Ophiodermatidae</taxon>
        <taxon>Ophiarachnella</taxon>
    </lineage>
</organism>
<evidence type="ECO:0000259" key="21">
    <source>
        <dbReference type="PROSITE" id="PS51003"/>
    </source>
</evidence>
<feature type="binding site" description="axial binding residue" evidence="18">
    <location>
        <position position="182"/>
    </location>
    <ligand>
        <name>heme b</name>
        <dbReference type="ChEBI" id="CHEBI:60344"/>
        <label>b562</label>
    </ligand>
    <ligandPart>
        <name>Fe</name>
        <dbReference type="ChEBI" id="CHEBI:18248"/>
    </ligandPart>
</feature>
<gene>
    <name evidence="22" type="primary">CYTB</name>
</gene>
<evidence type="ECO:0000256" key="17">
    <source>
        <dbReference type="PIRSR" id="PIRSR038885-1"/>
    </source>
</evidence>
<dbReference type="PIRSF" id="PIRSF038885">
    <property type="entry name" value="COB"/>
    <property type="match status" value="1"/>
</dbReference>
<comment type="subcellular location">
    <subcellularLocation>
        <location evidence="2">Mitochondrion inner membrane</location>
        <topology evidence="2">Multi-pass membrane protein</topology>
    </subcellularLocation>
</comment>
<dbReference type="InterPro" id="IPR048260">
    <property type="entry name" value="Cytochrome_b_C_euk/bac"/>
</dbReference>
<evidence type="ECO:0000259" key="20">
    <source>
        <dbReference type="PROSITE" id="PS51002"/>
    </source>
</evidence>
<dbReference type="PROSITE" id="PS51002">
    <property type="entry name" value="CYTB_NTER"/>
    <property type="match status" value="1"/>
</dbReference>
<feature type="transmembrane region" description="Helical" evidence="19">
    <location>
        <begin position="77"/>
        <end position="99"/>
    </location>
</feature>
<sequence length="381" mass="42956">MGPLRKRHPVIKILNSSLWDLPTPSNLSSWWNFGSLIGLCLIVQIVTGIFLAMHYTADTSMAFSSVSHICRDVNYGWLLRNIHANGASMFFVCIYAHIGRGLYYGSYVNEITWNIGVLLFLLSILTAFFGYVLPWGQMSFWAATVITNLVTAVPYIGSDIVQWLWGGFSVDNPTLHRFFVFHFLFPFILAVLSVLHLLFLHQTGSNNPLGVSSDFDKVPFHSYFTSKDVVGFVVFMVGLSVLALLYPTSLTDPENFVPANPLVTPPHIQPEWYFLFAYAILRSIPNKLGGVVALVMAILVLFLVPILHFSTQNSCCYRPISQIVFWLLVGDFFVLTWVGSQPVEFPFILIGQVASLFYFLCFLVLFPISSFLENSINNNFQ</sequence>
<evidence type="ECO:0000256" key="18">
    <source>
        <dbReference type="PIRSR" id="PIRSR038885-2"/>
    </source>
</evidence>
<feature type="binding site" description="axial binding residue" evidence="18">
    <location>
        <position position="97"/>
    </location>
    <ligand>
        <name>heme b</name>
        <dbReference type="ChEBI" id="CHEBI:60344"/>
        <label>b566</label>
    </ligand>
    <ligandPart>
        <name>Fe</name>
        <dbReference type="ChEBI" id="CHEBI:18248"/>
    </ligandPart>
</feature>
<feature type="transmembrane region" description="Helical" evidence="19">
    <location>
        <begin position="229"/>
        <end position="246"/>
    </location>
</feature>
<feature type="binding site" evidence="17">
    <location>
        <position position="201"/>
    </location>
    <ligand>
        <name>a ubiquinone</name>
        <dbReference type="ChEBI" id="CHEBI:16389"/>
    </ligand>
</feature>
<feature type="domain" description="Cytochrome b/b6 C-terminal region profile" evidence="21">
    <location>
        <begin position="210"/>
        <end position="380"/>
    </location>
</feature>
<keyword evidence="15 19" id="KW-0472">Membrane</keyword>
<feature type="binding site" description="axial binding residue" evidence="18">
    <location>
        <position position="196"/>
    </location>
    <ligand>
        <name>heme b</name>
        <dbReference type="ChEBI" id="CHEBI:60344"/>
        <label>b566</label>
    </ligand>
    <ligandPart>
        <name>Fe</name>
        <dbReference type="ChEBI" id="CHEBI:18248"/>
    </ligandPart>
</feature>
<keyword evidence="10 19" id="KW-0249">Electron transport</keyword>
<evidence type="ECO:0000256" key="4">
    <source>
        <dbReference type="ARBA" id="ARBA00022448"/>
    </source>
</evidence>
<evidence type="ECO:0000256" key="14">
    <source>
        <dbReference type="ARBA" id="ARBA00023128"/>
    </source>
</evidence>
<accession>A0A513X078</accession>
<evidence type="ECO:0000256" key="8">
    <source>
        <dbReference type="ARBA" id="ARBA00022723"/>
    </source>
</evidence>
<dbReference type="EMBL" id="MH424435">
    <property type="protein sequence ID" value="QDH07333.1"/>
    <property type="molecule type" value="Genomic_DNA"/>
</dbReference>
<proteinExistence type="inferred from homology"/>
<evidence type="ECO:0000256" key="1">
    <source>
        <dbReference type="ARBA" id="ARBA00002566"/>
    </source>
</evidence>
<evidence type="ECO:0000256" key="6">
    <source>
        <dbReference type="ARBA" id="ARBA00022660"/>
    </source>
</evidence>
<evidence type="ECO:0000256" key="5">
    <source>
        <dbReference type="ARBA" id="ARBA00022617"/>
    </source>
</evidence>
<feature type="domain" description="Cytochrome b/b6 N-terminal region profile" evidence="20">
    <location>
        <begin position="1"/>
        <end position="209"/>
    </location>
</feature>
<dbReference type="GO" id="GO:0008121">
    <property type="term" value="F:quinol-cytochrome-c reductase activity"/>
    <property type="evidence" value="ECO:0007669"/>
    <property type="project" value="InterPro"/>
</dbReference>
<protein>
    <recommendedName>
        <fullName evidence="3 19">Cytochrome b</fullName>
    </recommendedName>
</protein>
<dbReference type="InterPro" id="IPR005797">
    <property type="entry name" value="Cyt_b/b6_N"/>
</dbReference>
<dbReference type="GO" id="GO:0016491">
    <property type="term" value="F:oxidoreductase activity"/>
    <property type="evidence" value="ECO:0007669"/>
    <property type="project" value="UniProtKB-UniRule"/>
</dbReference>
<keyword evidence="11 19" id="KW-1133">Transmembrane helix</keyword>
<evidence type="ECO:0000256" key="10">
    <source>
        <dbReference type="ARBA" id="ARBA00022982"/>
    </source>
</evidence>
<dbReference type="Pfam" id="PF00033">
    <property type="entry name" value="Cytochrome_B"/>
    <property type="match status" value="1"/>
</dbReference>